<evidence type="ECO:0000313" key="2">
    <source>
        <dbReference type="Proteomes" id="UP001552502"/>
    </source>
</evidence>
<proteinExistence type="predicted"/>
<name>A0ABV3I8U4_9BACI</name>
<comment type="caution">
    <text evidence="1">The sequence shown here is derived from an EMBL/GenBank/DDBJ whole genome shotgun (WGS) entry which is preliminary data.</text>
</comment>
<dbReference type="RefSeq" id="WP_097807552.1">
    <property type="nucleotide sequence ID" value="NZ_JBEGIE010000001.1"/>
</dbReference>
<protein>
    <submittedName>
        <fullName evidence="1">Uncharacterized protein</fullName>
    </submittedName>
</protein>
<keyword evidence="2" id="KW-1185">Reference proteome</keyword>
<organism evidence="1 2">
    <name type="scientific">Bacillus proteolyticus</name>
    <dbReference type="NCBI Taxonomy" id="2026192"/>
    <lineage>
        <taxon>Bacteria</taxon>
        <taxon>Bacillati</taxon>
        <taxon>Bacillota</taxon>
        <taxon>Bacilli</taxon>
        <taxon>Bacillales</taxon>
        <taxon>Bacillaceae</taxon>
        <taxon>Bacillus</taxon>
        <taxon>Bacillus cereus group</taxon>
    </lineage>
</organism>
<sequence length="66" mass="7700">MRETKYFVLHNRGYGLNAYECESKTEATRKIKRLIEDGEPTSSIILTQQVPLKTQIHYVTVEIDDK</sequence>
<dbReference type="EMBL" id="JBEGIE010000001">
    <property type="protein sequence ID" value="MEV4910729.1"/>
    <property type="molecule type" value="Genomic_DNA"/>
</dbReference>
<accession>A0ABV3I8U4</accession>
<gene>
    <name evidence="1" type="ORF">MRBLBA1_001364</name>
</gene>
<reference evidence="1 2" key="1">
    <citation type="journal article" date="2023" name="Proc. Natl. Acad. Sci. U.S.A.">
        <title>Bacterial tolerance to host-exuded specialized metabolites structures the maize root microbiome.</title>
        <authorList>
            <person name="Thoenen L."/>
            <person name="Giroud C."/>
            <person name="Kreuzer M."/>
            <person name="Waelchli J."/>
            <person name="Gfeller V."/>
            <person name="Deslandes-Herold G."/>
            <person name="Mateo P."/>
            <person name="Robert C.A.M."/>
            <person name="Ahrens C.H."/>
            <person name="Rubio-Somoza I."/>
            <person name="Bruggmann R."/>
            <person name="Erb M."/>
            <person name="Schlaeppi K."/>
        </authorList>
    </citation>
    <scope>NUCLEOTIDE SEQUENCE [LARGE SCALE GENOMIC DNA]</scope>
    <source>
        <strain evidence="1 2">LBA1-1-1.1</strain>
    </source>
</reference>
<dbReference type="Proteomes" id="UP001552502">
    <property type="component" value="Unassembled WGS sequence"/>
</dbReference>
<evidence type="ECO:0000313" key="1">
    <source>
        <dbReference type="EMBL" id="MEV4910729.1"/>
    </source>
</evidence>